<evidence type="ECO:0000256" key="1">
    <source>
        <dbReference type="SAM" id="MobiDB-lite"/>
    </source>
</evidence>
<feature type="region of interest" description="Disordered" evidence="1">
    <location>
        <begin position="24"/>
        <end position="56"/>
    </location>
</feature>
<gene>
    <name evidence="2" type="ORF">MHI_LOCUS848351</name>
</gene>
<protein>
    <submittedName>
        <fullName evidence="2">Uncharacterized protein</fullName>
    </submittedName>
</protein>
<comment type="caution">
    <text evidence="2">The sequence shown here is derived from an EMBL/GenBank/DDBJ whole genome shotgun (WGS) entry which is preliminary data.</text>
</comment>
<accession>A0A6V7HFM9</accession>
<feature type="non-terminal residue" evidence="2">
    <location>
        <position position="1"/>
    </location>
</feature>
<reference evidence="2" key="1">
    <citation type="submission" date="2020-07" db="EMBL/GenBank/DDBJ databases">
        <authorList>
            <person name="Nazaruddin N."/>
        </authorList>
    </citation>
    <scope>NUCLEOTIDE SEQUENCE</scope>
</reference>
<dbReference type="AlphaFoldDB" id="A0A6V7HFM9"/>
<dbReference type="Proteomes" id="UP000752696">
    <property type="component" value="Unassembled WGS sequence"/>
</dbReference>
<evidence type="ECO:0000313" key="3">
    <source>
        <dbReference type="Proteomes" id="UP000752696"/>
    </source>
</evidence>
<dbReference type="EMBL" id="CAJDYZ010011275">
    <property type="protein sequence ID" value="CAD1479266.1"/>
    <property type="molecule type" value="Genomic_DNA"/>
</dbReference>
<proteinExistence type="predicted"/>
<feature type="compositionally biased region" description="Basic and acidic residues" evidence="1">
    <location>
        <begin position="24"/>
        <end position="38"/>
    </location>
</feature>
<organism evidence="2 3">
    <name type="scientific">Heterotrigona itama</name>
    <dbReference type="NCBI Taxonomy" id="395501"/>
    <lineage>
        <taxon>Eukaryota</taxon>
        <taxon>Metazoa</taxon>
        <taxon>Ecdysozoa</taxon>
        <taxon>Arthropoda</taxon>
        <taxon>Hexapoda</taxon>
        <taxon>Insecta</taxon>
        <taxon>Pterygota</taxon>
        <taxon>Neoptera</taxon>
        <taxon>Endopterygota</taxon>
        <taxon>Hymenoptera</taxon>
        <taxon>Apocrita</taxon>
        <taxon>Aculeata</taxon>
        <taxon>Apoidea</taxon>
        <taxon>Anthophila</taxon>
        <taxon>Apidae</taxon>
        <taxon>Heterotrigona</taxon>
    </lineage>
</organism>
<keyword evidence="3" id="KW-1185">Reference proteome</keyword>
<evidence type="ECO:0000313" key="2">
    <source>
        <dbReference type="EMBL" id="CAD1479266.1"/>
    </source>
</evidence>
<feature type="non-terminal residue" evidence="2">
    <location>
        <position position="56"/>
    </location>
</feature>
<sequence length="56" mass="6822">KRWEFYWRANRRRMRRYDAYETKYKLRSSEQEGREKNGRVRSGSGGPRTAEQSPPV</sequence>
<name>A0A6V7HFM9_9HYME</name>